<dbReference type="InterPro" id="IPR001094">
    <property type="entry name" value="Flavdoxin-like"/>
</dbReference>
<evidence type="ECO:0000259" key="18">
    <source>
        <dbReference type="PROSITE" id="PS50902"/>
    </source>
</evidence>
<dbReference type="Gene3D" id="1.20.990.10">
    <property type="entry name" value="NADPH-cytochrome p450 Reductase, Chain A, domain 3"/>
    <property type="match status" value="1"/>
</dbReference>
<protein>
    <submittedName>
        <fullName evidence="20">Putative Bifunctional P-450:NADPH-P450 reductase</fullName>
    </submittedName>
</protein>
<dbReference type="Pfam" id="PF00067">
    <property type="entry name" value="p450"/>
    <property type="match status" value="1"/>
</dbReference>
<feature type="domain" description="Flavodoxin-like" evidence="18">
    <location>
        <begin position="335"/>
        <end position="477"/>
    </location>
</feature>
<evidence type="ECO:0000256" key="9">
    <source>
        <dbReference type="ARBA" id="ARBA00022723"/>
    </source>
</evidence>
<dbReference type="SUPFAM" id="SSF48264">
    <property type="entry name" value="Cytochrome P450"/>
    <property type="match status" value="1"/>
</dbReference>
<reference evidence="20" key="1">
    <citation type="submission" date="2016-03" db="EMBL/GenBank/DDBJ databases">
        <title>Draft genome sequence of Rosellinia necatrix.</title>
        <authorList>
            <person name="Kanematsu S."/>
        </authorList>
    </citation>
    <scope>NUCLEOTIDE SEQUENCE [LARGE SCALE GENOMIC DNA]</scope>
    <source>
        <strain evidence="20">W97</strain>
    </source>
</reference>
<dbReference type="GO" id="GO:0050660">
    <property type="term" value="F:flavin adenine dinucleotide binding"/>
    <property type="evidence" value="ECO:0007669"/>
    <property type="project" value="TreeGrafter"/>
</dbReference>
<dbReference type="InterPro" id="IPR001433">
    <property type="entry name" value="OxRdtase_FAD/NAD-bd"/>
</dbReference>
<dbReference type="SUPFAM" id="SSF63380">
    <property type="entry name" value="Riboflavin synthase domain-like"/>
    <property type="match status" value="1"/>
</dbReference>
<evidence type="ECO:0000256" key="11">
    <source>
        <dbReference type="ARBA" id="ARBA00022857"/>
    </source>
</evidence>
<keyword evidence="21" id="KW-1185">Reference proteome</keyword>
<evidence type="ECO:0000256" key="7">
    <source>
        <dbReference type="ARBA" id="ARBA00022630"/>
    </source>
</evidence>
<evidence type="ECO:0000259" key="19">
    <source>
        <dbReference type="PROSITE" id="PS51384"/>
    </source>
</evidence>
<keyword evidence="9" id="KW-0479">Metal-binding</keyword>
<dbReference type="Gene3D" id="2.40.30.10">
    <property type="entry name" value="Translation factors"/>
    <property type="match status" value="1"/>
</dbReference>
<evidence type="ECO:0000256" key="12">
    <source>
        <dbReference type="ARBA" id="ARBA00022982"/>
    </source>
</evidence>
<keyword evidence="14" id="KW-0408">Iron</keyword>
<dbReference type="GO" id="GO:0020037">
    <property type="term" value="F:heme binding"/>
    <property type="evidence" value="ECO:0007669"/>
    <property type="project" value="InterPro"/>
</dbReference>
<dbReference type="OrthoDB" id="1470350at2759"/>
<evidence type="ECO:0000256" key="16">
    <source>
        <dbReference type="ARBA" id="ARBA00047827"/>
    </source>
</evidence>
<dbReference type="InterPro" id="IPR039261">
    <property type="entry name" value="FNR_nucleotide-bd"/>
</dbReference>
<keyword evidence="12" id="KW-0249">Electron transport</keyword>
<dbReference type="GO" id="GO:0005506">
    <property type="term" value="F:iron ion binding"/>
    <property type="evidence" value="ECO:0007669"/>
    <property type="project" value="InterPro"/>
</dbReference>
<dbReference type="InterPro" id="IPR017938">
    <property type="entry name" value="Riboflavin_synthase-like_b-brl"/>
</dbReference>
<dbReference type="CDD" id="cd06206">
    <property type="entry name" value="bifunctional_CYPOR"/>
    <property type="match status" value="1"/>
</dbReference>
<evidence type="ECO:0000313" key="21">
    <source>
        <dbReference type="Proteomes" id="UP000054516"/>
    </source>
</evidence>
<evidence type="ECO:0000256" key="13">
    <source>
        <dbReference type="ARBA" id="ARBA00023002"/>
    </source>
</evidence>
<comment type="catalytic activity">
    <reaction evidence="16">
        <text>an organic molecule + reduced [NADPH--hemoprotein reductase] + O2 = an alcohol + oxidized [NADPH--hemoprotein reductase] + H2O + H(+)</text>
        <dbReference type="Rhea" id="RHEA:17149"/>
        <dbReference type="Rhea" id="RHEA-COMP:11964"/>
        <dbReference type="Rhea" id="RHEA-COMP:11965"/>
        <dbReference type="ChEBI" id="CHEBI:15377"/>
        <dbReference type="ChEBI" id="CHEBI:15378"/>
        <dbReference type="ChEBI" id="CHEBI:15379"/>
        <dbReference type="ChEBI" id="CHEBI:30879"/>
        <dbReference type="ChEBI" id="CHEBI:57618"/>
        <dbReference type="ChEBI" id="CHEBI:58210"/>
        <dbReference type="ChEBI" id="CHEBI:142491"/>
        <dbReference type="EC" id="1.14.14.1"/>
    </reaction>
</comment>
<dbReference type="GO" id="GO:0003958">
    <property type="term" value="F:NADPH-hemoprotein reductase activity"/>
    <property type="evidence" value="ECO:0007669"/>
    <property type="project" value="UniProtKB-EC"/>
</dbReference>
<dbReference type="Gene3D" id="3.40.50.360">
    <property type="match status" value="1"/>
</dbReference>
<evidence type="ECO:0000313" key="20">
    <source>
        <dbReference type="EMBL" id="GAW26484.1"/>
    </source>
</evidence>
<keyword evidence="10" id="KW-0274">FAD</keyword>
<dbReference type="SUPFAM" id="SSF52343">
    <property type="entry name" value="Ferredoxin reductase-like, C-terminal NADP-linked domain"/>
    <property type="match status" value="1"/>
</dbReference>
<dbReference type="Gene3D" id="3.40.50.80">
    <property type="entry name" value="Nucleotide-binding domain of ferredoxin-NADP reductase (FNR) module"/>
    <property type="match status" value="1"/>
</dbReference>
<dbReference type="PANTHER" id="PTHR19384">
    <property type="entry name" value="NITRIC OXIDE SYNTHASE-RELATED"/>
    <property type="match status" value="1"/>
</dbReference>
<evidence type="ECO:0000256" key="14">
    <source>
        <dbReference type="ARBA" id="ARBA00023004"/>
    </source>
</evidence>
<dbReference type="InterPro" id="IPR003097">
    <property type="entry name" value="CysJ-like_FAD-binding"/>
</dbReference>
<dbReference type="Pfam" id="PF00258">
    <property type="entry name" value="Flavodoxin_1"/>
    <property type="match status" value="1"/>
</dbReference>
<keyword evidence="11" id="KW-0521">NADP</keyword>
<feature type="domain" description="FAD-binding FR-type" evidence="19">
    <location>
        <begin position="513"/>
        <end position="741"/>
    </location>
</feature>
<dbReference type="EMBL" id="DF977478">
    <property type="protein sequence ID" value="GAW26484.1"/>
    <property type="molecule type" value="Genomic_DNA"/>
</dbReference>
<dbReference type="PROSITE" id="PS50902">
    <property type="entry name" value="FLAVODOXIN_LIKE"/>
    <property type="match status" value="1"/>
</dbReference>
<dbReference type="GO" id="GO:0005829">
    <property type="term" value="C:cytosol"/>
    <property type="evidence" value="ECO:0007669"/>
    <property type="project" value="TreeGrafter"/>
</dbReference>
<keyword evidence="7" id="KW-0285">Flavoprotein</keyword>
<keyword evidence="5" id="KW-0813">Transport</keyword>
<comment type="cofactor">
    <cofactor evidence="3">
        <name>FAD</name>
        <dbReference type="ChEBI" id="CHEBI:57692"/>
    </cofactor>
</comment>
<dbReference type="Gene3D" id="1.10.630.10">
    <property type="entry name" value="Cytochrome P450"/>
    <property type="match status" value="1"/>
</dbReference>
<dbReference type="InterPro" id="IPR017972">
    <property type="entry name" value="Cyt_P450_CS"/>
</dbReference>
<dbReference type="InterPro" id="IPR029039">
    <property type="entry name" value="Flavoprotein-like_sf"/>
</dbReference>
<dbReference type="Proteomes" id="UP000054516">
    <property type="component" value="Unassembled WGS sequence"/>
</dbReference>
<keyword evidence="15" id="KW-0503">Monooxygenase</keyword>
<comment type="cofactor">
    <cofactor evidence="2">
        <name>heme</name>
        <dbReference type="ChEBI" id="CHEBI:30413"/>
    </cofactor>
</comment>
<dbReference type="PROSITE" id="PS00086">
    <property type="entry name" value="CYTOCHROME_P450"/>
    <property type="match status" value="1"/>
</dbReference>
<sequence>MGFRFNSFYTKELHPMIEAMGGFLVESGKRPSRVLPSFFYRTDDAKYWGDIEVLRSTAEEVLQARKKNPDDRKDLLNAMLNGVDPKTGKHMSDSSIIDNLITFLIAGHETTSGTLSFAFYRLLKNPDCYRKVQEEVDAVVGKGPINVDHISKLPYITAVLRETLRLDSPISIFSVVSVEDQLMAGRYPVSKDEPVALFLARAHLDPAVWGDDANDFKPERMLDEPFNKLPKNAWKPFGNGARACIGRPFAMQEAILAVAMLFQNFNFVMHDPNYNLAIKQTLTIKPDNFLMRAIIRDGLSPTQLEHRLAGRSFSQETSKLPLEDSVASMGVGQKITILYGSNSGTCESLAQRVASDASRHGFAVDRVDCLDTANGALPKNQPVIVITASYEGEAPDNAALFCSWLAGSKDKDLLKGVDYAVFGVGHHDWAQTFHRIPKLVDAKLEENGATRIADMGLSDAGTTDAFTDFETWEDNVLWPALQKKYGTVGSKENVQSAGLSVEVTNPRTSTLRQDVMEGFVVSTRTLTAEGEPVKKHIEIALPSGQTYRSGDYLAVLPINPKVIVQRVMRRFQLAWDAHLTIAGAANTPLPTETSLPAHSVFSAYVELAQPATKRNILTLVDTATDEADKDALKKYAAEDYPEVLEKRTSVLDLLEKFPAINLPLGMFLAMLPPMRVRQYSISSSPLWNPSHVTLTFSVLEAPSKSGQGTHVGVASSYLGGLEAGDKLHVSVRPSHAAFHLPQSPEGTPVICVAAGTGLGPFRGFVQERAEMIAAGRKLAPALLLAGCRAPGRDDLYADELAAWEAAGAVVVRRAYSRASDLSGGARYVQDLLAAHHDEVIPLWQQSARLYICGSRAVGEGVRAEVVKMVMAKARADGDAELTEERANEWWDSLRNVRYATDVFD</sequence>
<evidence type="ECO:0000256" key="6">
    <source>
        <dbReference type="ARBA" id="ARBA00022617"/>
    </source>
</evidence>
<comment type="catalytic activity">
    <reaction evidence="17">
        <text>2 oxidized [cytochrome P450] + NADPH = 2 reduced [cytochrome P450] + NADP(+) + H(+)</text>
        <dbReference type="Rhea" id="RHEA:24040"/>
        <dbReference type="Rhea" id="RHEA-COMP:14627"/>
        <dbReference type="Rhea" id="RHEA-COMP:14628"/>
        <dbReference type="ChEBI" id="CHEBI:15378"/>
        <dbReference type="ChEBI" id="CHEBI:55376"/>
        <dbReference type="ChEBI" id="CHEBI:57783"/>
        <dbReference type="ChEBI" id="CHEBI:58349"/>
        <dbReference type="ChEBI" id="CHEBI:60344"/>
        <dbReference type="EC" id="1.6.2.4"/>
    </reaction>
</comment>
<dbReference type="PROSITE" id="PS51384">
    <property type="entry name" value="FAD_FR"/>
    <property type="match status" value="1"/>
</dbReference>
<dbReference type="Pfam" id="PF00175">
    <property type="entry name" value="NAD_binding_1"/>
    <property type="match status" value="1"/>
</dbReference>
<dbReference type="Pfam" id="PF00667">
    <property type="entry name" value="FAD_binding_1"/>
    <property type="match status" value="1"/>
</dbReference>
<dbReference type="InterPro" id="IPR023173">
    <property type="entry name" value="NADPH_Cyt_P450_Rdtase_alpha"/>
</dbReference>
<keyword evidence="8" id="KW-0288">FMN</keyword>
<dbReference type="OMA" id="HSMMLDI"/>
<name>A0A1S8A8P9_ROSNE</name>
<evidence type="ECO:0000256" key="17">
    <source>
        <dbReference type="ARBA" id="ARBA00049342"/>
    </source>
</evidence>
<dbReference type="InterPro" id="IPR036396">
    <property type="entry name" value="Cyt_P450_sf"/>
</dbReference>
<evidence type="ECO:0000256" key="4">
    <source>
        <dbReference type="ARBA" id="ARBA00010018"/>
    </source>
</evidence>
<comment type="similarity">
    <text evidence="4">In the N-terminal section; belongs to the cytochrome P450 family.</text>
</comment>
<dbReference type="FunFam" id="1.10.630.10:FF:000040">
    <property type="entry name" value="Bifunctional cytochrome P450/NADPH--P450 reductase"/>
    <property type="match status" value="1"/>
</dbReference>
<dbReference type="PRINTS" id="PR00369">
    <property type="entry name" value="FLAVODOXIN"/>
</dbReference>
<dbReference type="SUPFAM" id="SSF52218">
    <property type="entry name" value="Flavoproteins"/>
    <property type="match status" value="1"/>
</dbReference>
<dbReference type="AlphaFoldDB" id="A0A1S8A8P9"/>
<dbReference type="GO" id="GO:0016712">
    <property type="term" value="F:oxidoreductase activity, acting on paired donors, with incorporation or reduction of molecular oxygen, reduced flavin or flavoprotein as one donor, and incorporation of one atom of oxygen"/>
    <property type="evidence" value="ECO:0007669"/>
    <property type="project" value="UniProtKB-EC"/>
</dbReference>
<dbReference type="InterPro" id="IPR001709">
    <property type="entry name" value="Flavoprot_Pyr_Nucl_cyt_Rdtase"/>
</dbReference>
<keyword evidence="6" id="KW-0349">Heme</keyword>
<dbReference type="InterPro" id="IPR001128">
    <property type="entry name" value="Cyt_P450"/>
</dbReference>
<dbReference type="InterPro" id="IPR017927">
    <property type="entry name" value="FAD-bd_FR_type"/>
</dbReference>
<dbReference type="PANTHER" id="PTHR19384:SF127">
    <property type="entry name" value="BIFUNCTIONAL CYTOCHROME P450_NADPH--P450 REDUCTASE"/>
    <property type="match status" value="1"/>
</dbReference>
<accession>A0A1S8A8P9</accession>
<dbReference type="GO" id="GO:0010181">
    <property type="term" value="F:FMN binding"/>
    <property type="evidence" value="ECO:0007669"/>
    <property type="project" value="InterPro"/>
</dbReference>
<evidence type="ECO:0000256" key="10">
    <source>
        <dbReference type="ARBA" id="ARBA00022827"/>
    </source>
</evidence>
<gene>
    <name evidence="20" type="ORF">SAMD00023353_3300810</name>
</gene>
<organism evidence="20">
    <name type="scientific">Rosellinia necatrix</name>
    <name type="common">White root-rot fungus</name>
    <dbReference type="NCBI Taxonomy" id="77044"/>
    <lineage>
        <taxon>Eukaryota</taxon>
        <taxon>Fungi</taxon>
        <taxon>Dikarya</taxon>
        <taxon>Ascomycota</taxon>
        <taxon>Pezizomycotina</taxon>
        <taxon>Sordariomycetes</taxon>
        <taxon>Xylariomycetidae</taxon>
        <taxon>Xylariales</taxon>
        <taxon>Xylariaceae</taxon>
        <taxon>Rosellinia</taxon>
    </lineage>
</organism>
<proteinExistence type="inferred from homology"/>
<dbReference type="InterPro" id="IPR008254">
    <property type="entry name" value="Flavodoxin/NO_synth"/>
</dbReference>
<comment type="cofactor">
    <cofactor evidence="1">
        <name>FMN</name>
        <dbReference type="ChEBI" id="CHEBI:58210"/>
    </cofactor>
</comment>
<dbReference type="STRING" id="77044.A0A1S8A8P9"/>
<evidence type="ECO:0000256" key="5">
    <source>
        <dbReference type="ARBA" id="ARBA00022448"/>
    </source>
</evidence>
<dbReference type="FunFam" id="2.40.30.10:FF:000198">
    <property type="entry name" value="Bifunctional cytochrome P450/NADPH--P450 reductase"/>
    <property type="match status" value="1"/>
</dbReference>
<evidence type="ECO:0000256" key="1">
    <source>
        <dbReference type="ARBA" id="ARBA00001917"/>
    </source>
</evidence>
<evidence type="ECO:0000256" key="8">
    <source>
        <dbReference type="ARBA" id="ARBA00022643"/>
    </source>
</evidence>
<evidence type="ECO:0000256" key="15">
    <source>
        <dbReference type="ARBA" id="ARBA00023033"/>
    </source>
</evidence>
<dbReference type="PRINTS" id="PR00371">
    <property type="entry name" value="FPNCR"/>
</dbReference>
<evidence type="ECO:0000256" key="3">
    <source>
        <dbReference type="ARBA" id="ARBA00001974"/>
    </source>
</evidence>
<keyword evidence="13" id="KW-0560">Oxidoreductase</keyword>
<evidence type="ECO:0000256" key="2">
    <source>
        <dbReference type="ARBA" id="ARBA00001971"/>
    </source>
</evidence>